<feature type="transmembrane region" description="Helical" evidence="1">
    <location>
        <begin position="214"/>
        <end position="232"/>
    </location>
</feature>
<dbReference type="Proteomes" id="UP000512115">
    <property type="component" value="Chromosome"/>
</dbReference>
<keyword evidence="1" id="KW-1133">Transmembrane helix</keyword>
<evidence type="ECO:0000313" key="2">
    <source>
        <dbReference type="EMBL" id="QLV01811.1"/>
    </source>
</evidence>
<gene>
    <name evidence="2" type="ORF">HV284_12350</name>
</gene>
<dbReference type="EMBL" id="CP056159">
    <property type="protein sequence ID" value="QLV01811.1"/>
    <property type="molecule type" value="Genomic_DNA"/>
</dbReference>
<feature type="transmembrane region" description="Helical" evidence="1">
    <location>
        <begin position="76"/>
        <end position="100"/>
    </location>
</feature>
<sequence>MRKFIELNDKRKSANAEVSQSNSGGYNVQNTHILNNVVNKNYSGTNENDDAFIYLLGGGIIFFTLVWIFFSYYERIYFMINAGAITGSVLSVVALGVLYFRGEIDLEDFSRVALIILLGIGAFGLNTYLSVQIPQDIISISKKSDSFIEFLKAVHGDSHNNYMNYVVSGLLICVLVVGLCFSAFRKLSYSLASKYQTGLWFFLYKLSDGFRMKLFGLGGVMILAMGGIIILIRGNVLP</sequence>
<feature type="transmembrane region" description="Helical" evidence="1">
    <location>
        <begin position="51"/>
        <end position="70"/>
    </location>
</feature>
<reference evidence="2 3" key="1">
    <citation type="submission" date="2020-06" db="EMBL/GenBank/DDBJ databases">
        <title>REHAB project genomes.</title>
        <authorList>
            <person name="Shaw L.P."/>
        </authorList>
    </citation>
    <scope>NUCLEOTIDE SEQUENCE [LARGE SCALE GENOMIC DNA]</scope>
    <source>
        <strain evidence="2 3">RHBSTW-00814</strain>
    </source>
</reference>
<dbReference type="RefSeq" id="WP_181474086.1">
    <property type="nucleotide sequence ID" value="NZ_CP056159.1"/>
</dbReference>
<name>A0A7H9K7A7_9ESCH</name>
<feature type="transmembrane region" description="Helical" evidence="1">
    <location>
        <begin position="112"/>
        <end position="131"/>
    </location>
</feature>
<protein>
    <submittedName>
        <fullName evidence="2">Uncharacterized protein</fullName>
    </submittedName>
</protein>
<organism evidence="2 3">
    <name type="scientific">Escherichia marmotae</name>
    <dbReference type="NCBI Taxonomy" id="1499973"/>
    <lineage>
        <taxon>Bacteria</taxon>
        <taxon>Pseudomonadati</taxon>
        <taxon>Pseudomonadota</taxon>
        <taxon>Gammaproteobacteria</taxon>
        <taxon>Enterobacterales</taxon>
        <taxon>Enterobacteriaceae</taxon>
        <taxon>Escherichia</taxon>
    </lineage>
</organism>
<feature type="transmembrane region" description="Helical" evidence="1">
    <location>
        <begin position="162"/>
        <end position="184"/>
    </location>
</feature>
<accession>A0A7H9K7A7</accession>
<keyword evidence="1" id="KW-0472">Membrane</keyword>
<proteinExistence type="predicted"/>
<keyword evidence="1" id="KW-0812">Transmembrane</keyword>
<evidence type="ECO:0000256" key="1">
    <source>
        <dbReference type="SAM" id="Phobius"/>
    </source>
</evidence>
<dbReference type="AlphaFoldDB" id="A0A7H9K7A7"/>
<evidence type="ECO:0000313" key="3">
    <source>
        <dbReference type="Proteomes" id="UP000512115"/>
    </source>
</evidence>